<evidence type="ECO:0000313" key="1">
    <source>
        <dbReference type="EMBL" id="KEJ91114.1"/>
    </source>
</evidence>
<evidence type="ECO:0000313" key="2">
    <source>
        <dbReference type="Proteomes" id="UP000027665"/>
    </source>
</evidence>
<name>A0A073IN20_9BACT</name>
<dbReference type="Proteomes" id="UP000027665">
    <property type="component" value="Unassembled WGS sequence"/>
</dbReference>
<keyword evidence="2" id="KW-1185">Reference proteome</keyword>
<organism evidence="1 2">
    <name type="scientific">Synergistes jonesii</name>
    <dbReference type="NCBI Taxonomy" id="2754"/>
    <lineage>
        <taxon>Bacteria</taxon>
        <taxon>Thermotogati</taxon>
        <taxon>Synergistota</taxon>
        <taxon>Synergistia</taxon>
        <taxon>Synergistales</taxon>
        <taxon>Synergistaceae</taxon>
        <taxon>Synergistes</taxon>
    </lineage>
</organism>
<protein>
    <submittedName>
        <fullName evidence="1">Uncharacterized protein</fullName>
    </submittedName>
</protein>
<dbReference type="RefSeq" id="WP_037978715.1">
    <property type="nucleotide sequence ID" value="NZ_JMKI01000060.1"/>
</dbReference>
<sequence length="80" mass="9559">MKRYIITEKQLDELKKLLERYEEGLPTRYCGGSAVDDLEAAQDLIDEMEESVEKDWNSLFETWRDLKFLIEDVEGQEERK</sequence>
<dbReference type="EMBL" id="JMKI01000060">
    <property type="protein sequence ID" value="KEJ91114.1"/>
    <property type="molecule type" value="Genomic_DNA"/>
</dbReference>
<dbReference type="AlphaFoldDB" id="A0A073IN20"/>
<gene>
    <name evidence="1" type="ORF">EH55_13120</name>
</gene>
<accession>A0A073IN20</accession>
<proteinExistence type="predicted"/>
<comment type="caution">
    <text evidence="1">The sequence shown here is derived from an EMBL/GenBank/DDBJ whole genome shotgun (WGS) entry which is preliminary data.</text>
</comment>
<dbReference type="GeneID" id="90984716"/>
<reference evidence="1 2" key="1">
    <citation type="submission" date="2014-04" db="EMBL/GenBank/DDBJ databases">
        <title>Draft Genome Sequence of Synergistes jonesii.</title>
        <authorList>
            <person name="Coil D.A."/>
            <person name="Eisen J.A."/>
            <person name="Holland-Moritz H.E."/>
        </authorList>
    </citation>
    <scope>NUCLEOTIDE SEQUENCE [LARGE SCALE GENOMIC DNA]</scope>
    <source>
        <strain evidence="1 2">78-1</strain>
    </source>
</reference>
<dbReference type="STRING" id="2754.EH55_13120"/>